<evidence type="ECO:0000313" key="3">
    <source>
        <dbReference type="Proteomes" id="UP000305539"/>
    </source>
</evidence>
<accession>A0A4V5PJ29</accession>
<evidence type="ECO:0000313" key="2">
    <source>
        <dbReference type="EMBL" id="TKC89820.1"/>
    </source>
</evidence>
<evidence type="ECO:0000256" key="1">
    <source>
        <dbReference type="SAM" id="MobiDB-lite"/>
    </source>
</evidence>
<comment type="caution">
    <text evidence="2">The sequence shown here is derived from an EMBL/GenBank/DDBJ whole genome shotgun (WGS) entry which is preliminary data.</text>
</comment>
<evidence type="ECO:0008006" key="4">
    <source>
        <dbReference type="Google" id="ProtNLM"/>
    </source>
</evidence>
<dbReference type="PROSITE" id="PS51257">
    <property type="entry name" value="PROKAR_LIPOPROTEIN"/>
    <property type="match status" value="1"/>
</dbReference>
<protein>
    <recommendedName>
        <fullName evidence="4">Transmembrane protein</fullName>
    </recommendedName>
</protein>
<dbReference type="Proteomes" id="UP000305539">
    <property type="component" value="Unassembled WGS sequence"/>
</dbReference>
<gene>
    <name evidence="2" type="ORF">FAZ69_11530</name>
</gene>
<organism evidence="2 3">
    <name type="scientific">Trinickia terrae</name>
    <dbReference type="NCBI Taxonomy" id="2571161"/>
    <lineage>
        <taxon>Bacteria</taxon>
        <taxon>Pseudomonadati</taxon>
        <taxon>Pseudomonadota</taxon>
        <taxon>Betaproteobacteria</taxon>
        <taxon>Burkholderiales</taxon>
        <taxon>Burkholderiaceae</taxon>
        <taxon>Trinickia</taxon>
    </lineage>
</organism>
<proteinExistence type="predicted"/>
<sequence>MLRTAAGVAVLGCTLAACSPDYDWRTVTNNADGYTIDLPAKPMSDERDVDIGGRPMKMKMQSAHAEGAVFAVGTVILPDDDPQLRQSVLDYLRTGLARNLGAAPDARATQVPLAAGGDVPGVEMSVSGDAGEKREHKTIEVRLVARGRHVYQATIIADKALPQEQVDQFFQSFKLY</sequence>
<reference evidence="2 3" key="1">
    <citation type="submission" date="2019-04" db="EMBL/GenBank/DDBJ databases">
        <title>Trinickia sp. 7GSK02, isolated from subtropical forest soil.</title>
        <authorList>
            <person name="Gao Z.-H."/>
            <person name="Qiu L.-H."/>
        </authorList>
    </citation>
    <scope>NUCLEOTIDE SEQUENCE [LARGE SCALE GENOMIC DNA]</scope>
    <source>
        <strain evidence="2 3">7GSK02</strain>
    </source>
</reference>
<dbReference type="EMBL" id="SWJE01000005">
    <property type="protein sequence ID" value="TKC89820.1"/>
    <property type="molecule type" value="Genomic_DNA"/>
</dbReference>
<dbReference type="AlphaFoldDB" id="A0A4V5PJ29"/>
<feature type="region of interest" description="Disordered" evidence="1">
    <location>
        <begin position="111"/>
        <end position="133"/>
    </location>
</feature>
<name>A0A4V5PJ29_9BURK</name>
<keyword evidence="3" id="KW-1185">Reference proteome</keyword>
<dbReference type="OrthoDB" id="8686017at2"/>